<keyword evidence="1" id="KW-0732">Signal</keyword>
<dbReference type="PANTHER" id="PTHR35936">
    <property type="entry name" value="MEMBRANE-BOUND LYTIC MUREIN TRANSGLYCOSYLASE F"/>
    <property type="match status" value="1"/>
</dbReference>
<dbReference type="Gene3D" id="3.40.190.10">
    <property type="entry name" value="Periplasmic binding protein-like II"/>
    <property type="match status" value="2"/>
</dbReference>
<feature type="domain" description="Solute-binding protein family 3/N-terminal" evidence="2">
    <location>
        <begin position="114"/>
        <end position="342"/>
    </location>
</feature>
<proteinExistence type="predicted"/>
<evidence type="ECO:0000313" key="4">
    <source>
        <dbReference type="Proteomes" id="UP001165092"/>
    </source>
</evidence>
<sequence>MVHRAIRAQSFVVRRTENTGQLAARGWQPYTLEKEETDVKDLWNAPDPEALPGHRPTAAASRLRLPALAAAPLALMLTLSACGGSDEEQTPAEQVEADDELAALVPDDLAEKGVVTIGVESAYPPGEFLDTDGTTVIGFNVELYDAAMAKLGLTTDWQSAPFDAIITGVTSNKYDVGVSSFTINAERLEQVNMVSYFNVGTQWFGLAGNPNDVDPDDACGKSVAVQSGTVQVEDIEARSEACEEDGKDPISIQQYEDQTLATNSVVSGQNDASLADLPVSGYAISQTGDKLETYGEQYEAAPYGVVVPKDETELAEAVRAAYASIIEDGTYAEILDKWDIANGAIETPEVNPSVG</sequence>
<protein>
    <submittedName>
        <fullName evidence="3">ABC transporter substrate-binding protein</fullName>
    </submittedName>
</protein>
<comment type="caution">
    <text evidence="3">The sequence shown here is derived from an EMBL/GenBank/DDBJ whole genome shotgun (WGS) entry which is preliminary data.</text>
</comment>
<keyword evidence="4" id="KW-1185">Reference proteome</keyword>
<dbReference type="EMBL" id="BSQG01000001">
    <property type="protein sequence ID" value="GLU46715.1"/>
    <property type="molecule type" value="Genomic_DNA"/>
</dbReference>
<gene>
    <name evidence="3" type="ORF">Nans01_10660</name>
</gene>
<accession>A0A9W6UI60</accession>
<organism evidence="3 4">
    <name type="scientific">Nocardiopsis ansamitocini</name>
    <dbReference type="NCBI Taxonomy" id="1670832"/>
    <lineage>
        <taxon>Bacteria</taxon>
        <taxon>Bacillati</taxon>
        <taxon>Actinomycetota</taxon>
        <taxon>Actinomycetes</taxon>
        <taxon>Streptosporangiales</taxon>
        <taxon>Nocardiopsidaceae</taxon>
        <taxon>Nocardiopsis</taxon>
    </lineage>
</organism>
<reference evidence="3" key="1">
    <citation type="submission" date="2023-02" db="EMBL/GenBank/DDBJ databases">
        <title>Nocardiopsis ansamitocini NBRC 112285.</title>
        <authorList>
            <person name="Ichikawa N."/>
            <person name="Sato H."/>
            <person name="Tonouchi N."/>
        </authorList>
    </citation>
    <scope>NUCLEOTIDE SEQUENCE</scope>
    <source>
        <strain evidence="3">NBRC 112285</strain>
    </source>
</reference>
<dbReference type="InterPro" id="IPR001638">
    <property type="entry name" value="Solute-binding_3/MltF_N"/>
</dbReference>
<dbReference type="SUPFAM" id="SSF53850">
    <property type="entry name" value="Periplasmic binding protein-like II"/>
    <property type="match status" value="1"/>
</dbReference>
<dbReference type="CDD" id="cd01004">
    <property type="entry name" value="PBP2_MidA_like"/>
    <property type="match status" value="1"/>
</dbReference>
<dbReference type="PANTHER" id="PTHR35936:SF17">
    <property type="entry name" value="ARGININE-BINDING EXTRACELLULAR PROTEIN ARTP"/>
    <property type="match status" value="1"/>
</dbReference>
<name>A0A9W6UI60_9ACTN</name>
<dbReference type="Proteomes" id="UP001165092">
    <property type="component" value="Unassembled WGS sequence"/>
</dbReference>
<dbReference type="AlphaFoldDB" id="A0A9W6UI60"/>
<dbReference type="Pfam" id="PF00497">
    <property type="entry name" value="SBP_bac_3"/>
    <property type="match status" value="1"/>
</dbReference>
<dbReference type="SMART" id="SM00062">
    <property type="entry name" value="PBPb"/>
    <property type="match status" value="1"/>
</dbReference>
<evidence type="ECO:0000256" key="1">
    <source>
        <dbReference type="ARBA" id="ARBA00022729"/>
    </source>
</evidence>
<evidence type="ECO:0000259" key="2">
    <source>
        <dbReference type="SMART" id="SM00062"/>
    </source>
</evidence>
<evidence type="ECO:0000313" key="3">
    <source>
        <dbReference type="EMBL" id="GLU46715.1"/>
    </source>
</evidence>